<reference evidence="9" key="1">
    <citation type="journal article" date="2023" name="G3 (Bethesda)">
        <title>Whole genome assembly and annotation of the endangered Caribbean coral Acropora cervicornis.</title>
        <authorList>
            <person name="Selwyn J.D."/>
            <person name="Vollmer S.V."/>
        </authorList>
    </citation>
    <scope>NUCLEOTIDE SEQUENCE</scope>
    <source>
        <strain evidence="9">K2</strain>
    </source>
</reference>
<dbReference type="InterPro" id="IPR001991">
    <property type="entry name" value="Na-dicarboxylate_symporter"/>
</dbReference>
<dbReference type="PANTHER" id="PTHR11958">
    <property type="entry name" value="SODIUM/DICARBOXYLATE SYMPORTER-RELATED"/>
    <property type="match status" value="1"/>
</dbReference>
<gene>
    <name evidence="9" type="ORF">P5673_022238</name>
</gene>
<keyword evidence="3 8" id="KW-0812">Transmembrane</keyword>
<accession>A0AAD9Q743</accession>
<keyword evidence="4" id="KW-0769">Symport</keyword>
<dbReference type="Proteomes" id="UP001249851">
    <property type="component" value="Unassembled WGS sequence"/>
</dbReference>
<feature type="transmembrane region" description="Helical" evidence="8">
    <location>
        <begin position="664"/>
        <end position="688"/>
    </location>
</feature>
<dbReference type="PROSITE" id="PS00714">
    <property type="entry name" value="NA_DICARBOXYL_SYMP_2"/>
    <property type="match status" value="1"/>
</dbReference>
<dbReference type="InterPro" id="IPR018107">
    <property type="entry name" value="Na-dicarboxylate_symporter_CS"/>
</dbReference>
<feature type="transmembrane region" description="Helical" evidence="8">
    <location>
        <begin position="108"/>
        <end position="130"/>
    </location>
</feature>
<dbReference type="PROSITE" id="PS00713">
    <property type="entry name" value="NA_DICARBOXYL_SYMP_1"/>
    <property type="match status" value="2"/>
</dbReference>
<evidence type="ECO:0000256" key="4">
    <source>
        <dbReference type="ARBA" id="ARBA00022847"/>
    </source>
</evidence>
<keyword evidence="6 8" id="KW-0472">Membrane</keyword>
<organism evidence="9 10">
    <name type="scientific">Acropora cervicornis</name>
    <name type="common">Staghorn coral</name>
    <dbReference type="NCBI Taxonomy" id="6130"/>
    <lineage>
        <taxon>Eukaryota</taxon>
        <taxon>Metazoa</taxon>
        <taxon>Cnidaria</taxon>
        <taxon>Anthozoa</taxon>
        <taxon>Hexacorallia</taxon>
        <taxon>Scleractinia</taxon>
        <taxon>Astrocoeniina</taxon>
        <taxon>Acroporidae</taxon>
        <taxon>Acropora</taxon>
    </lineage>
</organism>
<feature type="transmembrane region" description="Helical" evidence="8">
    <location>
        <begin position="800"/>
        <end position="818"/>
    </location>
</feature>
<keyword evidence="7" id="KW-0325">Glycoprotein</keyword>
<feature type="transmembrane region" description="Helical" evidence="8">
    <location>
        <begin position="315"/>
        <end position="340"/>
    </location>
</feature>
<dbReference type="InterPro" id="IPR050746">
    <property type="entry name" value="DAACS"/>
</dbReference>
<comment type="subcellular location">
    <subcellularLocation>
        <location evidence="1">Membrane</location>
        <topology evidence="1">Multi-pass membrane protein</topology>
    </subcellularLocation>
</comment>
<comment type="caution">
    <text evidence="9">The sequence shown here is derived from an EMBL/GenBank/DDBJ whole genome shotgun (WGS) entry which is preliminary data.</text>
</comment>
<dbReference type="GO" id="GO:0015501">
    <property type="term" value="F:glutamate:sodium symporter activity"/>
    <property type="evidence" value="ECO:0007669"/>
    <property type="project" value="TreeGrafter"/>
</dbReference>
<reference evidence="9" key="2">
    <citation type="journal article" date="2023" name="Science">
        <title>Genomic signatures of disease resistance in endangered staghorn corals.</title>
        <authorList>
            <person name="Vollmer S.V."/>
            <person name="Selwyn J.D."/>
            <person name="Despard B.A."/>
            <person name="Roesel C.L."/>
        </authorList>
    </citation>
    <scope>NUCLEOTIDE SEQUENCE</scope>
    <source>
        <strain evidence="9">K2</strain>
    </source>
</reference>
<dbReference type="Pfam" id="PF00375">
    <property type="entry name" value="SDF"/>
    <property type="match status" value="2"/>
</dbReference>
<evidence type="ECO:0000256" key="7">
    <source>
        <dbReference type="ARBA" id="ARBA00023180"/>
    </source>
</evidence>
<keyword evidence="5 8" id="KW-1133">Transmembrane helix</keyword>
<dbReference type="GO" id="GO:0005886">
    <property type="term" value="C:plasma membrane"/>
    <property type="evidence" value="ECO:0007669"/>
    <property type="project" value="TreeGrafter"/>
</dbReference>
<feature type="transmembrane region" description="Helical" evidence="8">
    <location>
        <begin position="72"/>
        <end position="96"/>
    </location>
</feature>
<feature type="transmembrane region" description="Helical" evidence="8">
    <location>
        <begin position="700"/>
        <end position="722"/>
    </location>
</feature>
<evidence type="ECO:0000313" key="9">
    <source>
        <dbReference type="EMBL" id="KAK2555957.1"/>
    </source>
</evidence>
<sequence>MKRQGVGIQSKCSSCWARIWGVLKQDILLLMIVIGVLVGFIIGASVNPSVNDIVDPESKATTLMLIGFPGELFMNMLKMLILPLIIASLICALATLDSKATGKIGRRTVLYYFTTTLLAVVLGIVLVISIRPGDWGDKGDDENEKISKPRRNLDSFLDLIRSCFPKNIVEATFRQKETKYKSLPAKIERFNKTIDTNTLSQSAKTIVYNNGTHNYTTITNVIYAASQTIPAGQQIGSEGGMNVLGLVVFSVVFGIVLGRIGEKGKPLKAFFEALNEVVMKMVSLVMWYSPIGICSMIAVKLAAMDDILEALRLVGMYMVTVIVGLLIHVIVVLPIIYCAITRKNPFLFMIGMREAMVTAFGTDSSSATLPTTIRCVEEMNAIDSRISRFVLPLGATVNMDGTALYEGVSALWIAQLNKIYLAPGQIVTTVLTATAAAIGAAGIPSAGLVTMLIVLQAVNLPTEDIGLILAIDWFLDRFRTCVNVMGDALGAGIVEHLSRDEIKFSEFDTNEEIPLKNNDSAFEEEAKEENDVDPLKMTSHKVLYNFYHRCDIAELRCVVHDEIDRISSALSRLWSYQFSAAQERESADMANKFRGTVGRSKGFCNKCCQSCFGFIVRNLLMVLLVLGAAVGFVIGALINKPVQEIVAPEKRATTLMLIGFPGELLMNMLQVIILPLIVASLITAVSHLDSRSTGRIGRRALIFYLITTLSAAILGMILVSSIRPGKNDEPQGSTAKPDPYRNLDSFLDLISGKNPMSLGENEEIIQTILYNATFNITTVSKEIYPGSNTIPIGVGTNPTGGMNILGLAVFSIVFGIVLGRMGAKAKPLKKFFSALNDAVMILVTLIMWYAPIGVCSLIAQRVASMVDIGGELRRLALFIATVLVGLSIHAFIILPLIFFAVRKANPFTFMFGMKDAFVTAFGISSSAATLPTTIRCIEENNKVDPRISKFVLPLGATVNMDGAALYEAIAAIFIAQLNNYDLPAGKIIAICITATAIAIGAAGIPSAGSVTTIIVLQAVSLPLDDIGLIMAVDWFLDRFRTTVNVLGDSIVAGVVEHLSHDDLKNFDDYNGVMNEFTIEMPTYL</sequence>
<feature type="transmembrane region" description="Helical" evidence="8">
    <location>
        <begin position="839"/>
        <end position="863"/>
    </location>
</feature>
<feature type="transmembrane region" description="Helical" evidence="8">
    <location>
        <begin position="243"/>
        <end position="260"/>
    </location>
</feature>
<proteinExistence type="predicted"/>
<evidence type="ECO:0000313" key="10">
    <source>
        <dbReference type="Proteomes" id="UP001249851"/>
    </source>
</evidence>
<feature type="transmembrane region" description="Helical" evidence="8">
    <location>
        <begin position="875"/>
        <end position="899"/>
    </location>
</feature>
<dbReference type="PRINTS" id="PR00173">
    <property type="entry name" value="EDTRNSPORT"/>
</dbReference>
<dbReference type="InterPro" id="IPR036458">
    <property type="entry name" value="Na:dicarbo_symporter_sf"/>
</dbReference>
<evidence type="ECO:0000256" key="2">
    <source>
        <dbReference type="ARBA" id="ARBA00022448"/>
    </source>
</evidence>
<evidence type="ECO:0000256" key="5">
    <source>
        <dbReference type="ARBA" id="ARBA00022989"/>
    </source>
</evidence>
<protein>
    <submittedName>
        <fullName evidence="9">Excitatory amino acid transporter 1</fullName>
    </submittedName>
</protein>
<evidence type="ECO:0000256" key="1">
    <source>
        <dbReference type="ARBA" id="ARBA00004141"/>
    </source>
</evidence>
<dbReference type="AlphaFoldDB" id="A0AAD9Q743"/>
<dbReference type="GO" id="GO:0015175">
    <property type="term" value="F:neutral L-amino acid transmembrane transporter activity"/>
    <property type="evidence" value="ECO:0007669"/>
    <property type="project" value="TreeGrafter"/>
</dbReference>
<evidence type="ECO:0000256" key="6">
    <source>
        <dbReference type="ARBA" id="ARBA00023136"/>
    </source>
</evidence>
<feature type="transmembrane region" description="Helical" evidence="8">
    <location>
        <begin position="281"/>
        <end position="303"/>
    </location>
</feature>
<dbReference type="PANTHER" id="PTHR11958:SF63">
    <property type="entry name" value="AMINO ACID TRANSPORTER"/>
    <property type="match status" value="1"/>
</dbReference>
<dbReference type="EMBL" id="JARQWQ010000059">
    <property type="protein sequence ID" value="KAK2555957.1"/>
    <property type="molecule type" value="Genomic_DNA"/>
</dbReference>
<dbReference type="Gene3D" id="1.10.3860.10">
    <property type="entry name" value="Sodium:dicarboxylate symporter"/>
    <property type="match status" value="2"/>
</dbReference>
<feature type="transmembrane region" description="Helical" evidence="8">
    <location>
        <begin position="987"/>
        <end position="1007"/>
    </location>
</feature>
<evidence type="ECO:0000256" key="3">
    <source>
        <dbReference type="ARBA" id="ARBA00022692"/>
    </source>
</evidence>
<dbReference type="GO" id="GO:0005313">
    <property type="term" value="F:L-glutamate transmembrane transporter activity"/>
    <property type="evidence" value="ECO:0007669"/>
    <property type="project" value="TreeGrafter"/>
</dbReference>
<feature type="transmembrane region" description="Helical" evidence="8">
    <location>
        <begin position="619"/>
        <end position="638"/>
    </location>
</feature>
<evidence type="ECO:0000256" key="8">
    <source>
        <dbReference type="SAM" id="Phobius"/>
    </source>
</evidence>
<feature type="transmembrane region" description="Helical" evidence="8">
    <location>
        <begin position="1013"/>
        <end position="1036"/>
    </location>
</feature>
<feature type="transmembrane region" description="Helical" evidence="8">
    <location>
        <begin position="27"/>
        <end position="46"/>
    </location>
</feature>
<keyword evidence="10" id="KW-1185">Reference proteome</keyword>
<name>A0AAD9Q743_ACRCE</name>
<dbReference type="SUPFAM" id="SSF118215">
    <property type="entry name" value="Proton glutamate symport protein"/>
    <property type="match status" value="2"/>
</dbReference>
<keyword evidence="2" id="KW-0813">Transport</keyword>